<dbReference type="Proteomes" id="UP000239434">
    <property type="component" value="Unassembled WGS sequence"/>
</dbReference>
<accession>A0A2S9IRI1</accession>
<keyword evidence="2" id="KW-1185">Reference proteome</keyword>
<comment type="caution">
    <text evidence="1">The sequence shown here is derived from an EMBL/GenBank/DDBJ whole genome shotgun (WGS) entry which is preliminary data.</text>
</comment>
<dbReference type="AlphaFoldDB" id="A0A2S9IRI1"/>
<gene>
    <name evidence="1" type="ORF">C5748_13040</name>
</gene>
<protein>
    <submittedName>
        <fullName evidence="1">Uncharacterized protein</fullName>
    </submittedName>
</protein>
<dbReference type="EMBL" id="PVBR01000008">
    <property type="protein sequence ID" value="PRD43126.1"/>
    <property type="molecule type" value="Genomic_DNA"/>
</dbReference>
<name>A0A2S9IRI1_9HYPH</name>
<evidence type="ECO:0000313" key="1">
    <source>
        <dbReference type="EMBL" id="PRD43126.1"/>
    </source>
</evidence>
<evidence type="ECO:0000313" key="2">
    <source>
        <dbReference type="Proteomes" id="UP000239434"/>
    </source>
</evidence>
<sequence>MDVLIRRAEVVDIHLNTLEELLNASKPGVPEALRASLSLRFLFDGALAQAAHQLGQTIQVRAPLLDGIPIEEAVLFACGGYQLGFATVRPHFVYREPGSNSPHRPQFERQVASSPCTHVLADIKLSKFLLQPCLGVAGLTISREATIRYVANRCGGAHHHDDLAGFNELDLRLTRVGHTLRVNGDEISAVFLETLGTASLLLNSHSIIALRDTLTSA</sequence>
<proteinExistence type="predicted"/>
<reference evidence="1 2" key="1">
    <citation type="submission" date="2018-02" db="EMBL/GenBank/DDBJ databases">
        <title>The draft genome of Phyllobacterium sp. 1N-3.</title>
        <authorList>
            <person name="Liu L."/>
            <person name="Li L."/>
            <person name="Zhang X."/>
            <person name="Wang T."/>
            <person name="Liang L."/>
        </authorList>
    </citation>
    <scope>NUCLEOTIDE SEQUENCE [LARGE SCALE GENOMIC DNA]</scope>
    <source>
        <strain evidence="1 2">1N-3</strain>
    </source>
</reference>
<organism evidence="1 2">
    <name type="scientific">Phyllobacterium phragmitis</name>
    <dbReference type="NCBI Taxonomy" id="2670329"/>
    <lineage>
        <taxon>Bacteria</taxon>
        <taxon>Pseudomonadati</taxon>
        <taxon>Pseudomonadota</taxon>
        <taxon>Alphaproteobacteria</taxon>
        <taxon>Hyphomicrobiales</taxon>
        <taxon>Phyllobacteriaceae</taxon>
        <taxon>Phyllobacterium</taxon>
    </lineage>
</organism>